<feature type="region of interest" description="Disordered" evidence="5">
    <location>
        <begin position="400"/>
        <end position="448"/>
    </location>
</feature>
<sequence length="891" mass="100533">MNPLLGQSLPAAHAHPHSHPDSPTSVFPEALFTAPHASILHLGEQPGLIADGVSQSGLVYLPLGPPSLHRAVPPPPAAMALRNDLGSNISVLKTLNLRFRCFLAKVHELERRNKILEKQLQQVLESNELACAESKDTGVQTGFVGPIPLQSQNTNNSAKRPTTLFTPPLTTVLKLEPDDRSRASAYDPSFNSAVGSCAPSKAAAANTNNSNNAPNLNAAAGRTGPNPPNRFLPGTIWSYSPSRKWPANSEPRAITSPGVSWVHPDGVGVQIDTITPEIRALYNVLAKVKRERDEYKRRWEEEYTMRMELQQKVTDLQEELQESEVCQDELALRVDQLKAELVLFKGLMSNNLSDLDSKIQEKAMKVDMDICRRIDITARLCDLAQQRNFEDPIKSFQVASPQSSISCRPRKQTIQPAYGSEIDEPTSTSESDGGGVKEENVGTTSATQINEEMQRMLYQLRECEFDDDCDSLAWEETEETLLLWEDFPGCTLTTEPSHGEQQEECLEKVIKDTECLFKSREKEYQETIDQIELELATAKSDMNRHLHEYMEMCSMKRGLDVQMETCRRLITQTGERYNAAVMPPAFCSVYFIHHHYILFLQKKKNGLLKKRPFPATLYIQTPLGLALALPPPLSTDWIQWNFSWTPQKNLESKQVFAKILQSHNYRFKLTQTCSGQGLRSTCEKCSNGTYQDSMNYFKNCFACRKACDSESNEIEKRPCTNVQDRICDCVEGYYKIEVDDTTMYCKPCQKCGIGEMVISQCDKKDTVCDCKYNHYRETRRTCAPCTNCSTECSDLCKTLKLPTPDYPFQTSPFTWICLSSLIGLVFILLSYNGFKYWKNRKQTQSLVSHDTEKQAGKNETHECVQSKEDESKLLAPQLDTALPDVLPREIK</sequence>
<feature type="domain" description="TNFR-Cys" evidence="7">
    <location>
        <begin position="728"/>
        <end position="768"/>
    </location>
</feature>
<evidence type="ECO:0000259" key="7">
    <source>
        <dbReference type="PROSITE" id="PS50050"/>
    </source>
</evidence>
<evidence type="ECO:0000313" key="9">
    <source>
        <dbReference type="EMBL" id="KAF5907716.1"/>
    </source>
</evidence>
<name>A0A8J4UIN9_CLAMG</name>
<dbReference type="Gene3D" id="2.10.50.10">
    <property type="entry name" value="Tumor Necrosis Factor Receptor, subunit A, domain 2"/>
    <property type="match status" value="1"/>
</dbReference>
<evidence type="ECO:0000256" key="3">
    <source>
        <dbReference type="PROSITE-ProRule" id="PRU00206"/>
    </source>
</evidence>
<dbReference type="Proteomes" id="UP000727407">
    <property type="component" value="Unassembled WGS sequence"/>
</dbReference>
<feature type="repeat" description="TNFR-Cys" evidence="3">
    <location>
        <begin position="684"/>
        <end position="727"/>
    </location>
</feature>
<feature type="transmembrane region" description="Helical" evidence="6">
    <location>
        <begin position="813"/>
        <end position="834"/>
    </location>
</feature>
<dbReference type="PROSITE" id="PS00652">
    <property type="entry name" value="TNFR_NGFR_1"/>
    <property type="match status" value="1"/>
</dbReference>
<dbReference type="Pfam" id="PF00020">
    <property type="entry name" value="TNFR_c6"/>
    <property type="match status" value="1"/>
</dbReference>
<feature type="coiled-coil region" evidence="4">
    <location>
        <begin position="99"/>
        <end position="126"/>
    </location>
</feature>
<feature type="compositionally biased region" description="Low complexity" evidence="5">
    <location>
        <begin position="202"/>
        <end position="220"/>
    </location>
</feature>
<accession>A0A8J4UIN9</accession>
<dbReference type="AlphaFoldDB" id="A0A8J4UIN9"/>
<dbReference type="EMBL" id="QNUK01000019">
    <property type="protein sequence ID" value="KAF5907716.1"/>
    <property type="molecule type" value="Genomic_DNA"/>
</dbReference>
<feature type="region of interest" description="Disordered" evidence="5">
    <location>
        <begin position="1"/>
        <end position="27"/>
    </location>
</feature>
<evidence type="ECO:0000256" key="4">
    <source>
        <dbReference type="SAM" id="Coils"/>
    </source>
</evidence>
<keyword evidence="2 4" id="KW-0175">Coiled coil</keyword>
<evidence type="ECO:0000256" key="2">
    <source>
        <dbReference type="ARBA" id="ARBA00023054"/>
    </source>
</evidence>
<feature type="non-terminal residue" evidence="9">
    <location>
        <position position="891"/>
    </location>
</feature>
<evidence type="ECO:0000313" key="10">
    <source>
        <dbReference type="Proteomes" id="UP000727407"/>
    </source>
</evidence>
<keyword evidence="6" id="KW-1133">Transmembrane helix</keyword>
<evidence type="ECO:0000259" key="8">
    <source>
        <dbReference type="PROSITE" id="PS51842"/>
    </source>
</evidence>
<dbReference type="PROSITE" id="PS51842">
    <property type="entry name" value="IF_ROD_2"/>
    <property type="match status" value="1"/>
</dbReference>
<proteinExistence type="predicted"/>
<keyword evidence="3" id="KW-1015">Disulfide bond</keyword>
<feature type="domain" description="TNFR-Cys" evidence="7">
    <location>
        <begin position="684"/>
        <end position="727"/>
    </location>
</feature>
<keyword evidence="10" id="KW-1185">Reference proteome</keyword>
<dbReference type="Pfam" id="PF00038">
    <property type="entry name" value="Filament"/>
    <property type="match status" value="1"/>
</dbReference>
<feature type="disulfide bond" evidence="3">
    <location>
        <begin position="685"/>
        <end position="700"/>
    </location>
</feature>
<evidence type="ECO:0000256" key="1">
    <source>
        <dbReference type="ARBA" id="ARBA00022754"/>
    </source>
</evidence>
<dbReference type="PANTHER" id="PTHR14516">
    <property type="entry name" value="1-PYRROLINE-5-CARBOXYLATE DEHYDROGENASE FAMILY MEMBER"/>
    <property type="match status" value="1"/>
</dbReference>
<feature type="disulfide bond" evidence="3">
    <location>
        <begin position="748"/>
        <end position="761"/>
    </location>
</feature>
<feature type="coiled-coil region" evidence="4">
    <location>
        <begin position="278"/>
        <end position="326"/>
    </location>
</feature>
<feature type="region of interest" description="Disordered" evidence="5">
    <location>
        <begin position="145"/>
        <end position="164"/>
    </location>
</feature>
<comment type="caution">
    <text evidence="3">Lacks conserved residue(s) required for the propagation of feature annotation.</text>
</comment>
<dbReference type="Gene3D" id="1.20.5.170">
    <property type="match status" value="1"/>
</dbReference>
<dbReference type="SMART" id="SM00208">
    <property type="entry name" value="TNFR"/>
    <property type="match status" value="2"/>
</dbReference>
<protein>
    <submittedName>
        <fullName evidence="9">Intermediate filament family orphan 1-like</fullName>
    </submittedName>
</protein>
<keyword evidence="6" id="KW-0812">Transmembrane</keyword>
<feature type="compositionally biased region" description="Polar residues" evidence="5">
    <location>
        <begin position="149"/>
        <end position="160"/>
    </location>
</feature>
<keyword evidence="6" id="KW-0472">Membrane</keyword>
<dbReference type="SUPFAM" id="SSF64593">
    <property type="entry name" value="Intermediate filament protein, coiled coil region"/>
    <property type="match status" value="1"/>
</dbReference>
<dbReference type="InterPro" id="IPR001368">
    <property type="entry name" value="TNFR/NGFR_Cys_rich_reg"/>
</dbReference>
<feature type="compositionally biased region" description="Basic and acidic residues" evidence="5">
    <location>
        <begin position="849"/>
        <end position="872"/>
    </location>
</feature>
<dbReference type="PANTHER" id="PTHR14516:SF2">
    <property type="entry name" value="NON-HOMOLOGOUS END JOINING FACTOR IFFO1"/>
    <property type="match status" value="1"/>
</dbReference>
<reference evidence="9" key="1">
    <citation type="submission" date="2020-07" db="EMBL/GenBank/DDBJ databases">
        <title>Clarias magur genome sequencing, assembly and annotation.</title>
        <authorList>
            <person name="Kushwaha B."/>
            <person name="Kumar R."/>
            <person name="Das P."/>
            <person name="Joshi C.G."/>
            <person name="Kumar D."/>
            <person name="Nagpure N.S."/>
            <person name="Pandey M."/>
            <person name="Agarwal S."/>
            <person name="Srivastava S."/>
            <person name="Singh M."/>
            <person name="Sahoo L."/>
            <person name="Jayasankar P."/>
            <person name="Meher P.K."/>
            <person name="Koringa P.G."/>
            <person name="Iquebal M.A."/>
            <person name="Das S.P."/>
            <person name="Bit A."/>
            <person name="Patnaik S."/>
            <person name="Patel N."/>
            <person name="Shah T.M."/>
            <person name="Hinsu A."/>
            <person name="Jena J.K."/>
        </authorList>
    </citation>
    <scope>NUCLEOTIDE SEQUENCE</scope>
    <source>
        <strain evidence="9">CIFAMagur01</strain>
        <tissue evidence="9">Testis</tissue>
    </source>
</reference>
<dbReference type="PROSITE" id="PS50050">
    <property type="entry name" value="TNFR_NGFR_2"/>
    <property type="match status" value="2"/>
</dbReference>
<gene>
    <name evidence="9" type="primary">iffo1b</name>
    <name evidence="9" type="ORF">DAT39_002541</name>
</gene>
<keyword evidence="1" id="KW-0403">Intermediate filament</keyword>
<feature type="coiled-coil region" evidence="4">
    <location>
        <begin position="521"/>
        <end position="548"/>
    </location>
</feature>
<dbReference type="InterPro" id="IPR039008">
    <property type="entry name" value="IF_rod_dom"/>
</dbReference>
<organism evidence="9 10">
    <name type="scientific">Clarias magur</name>
    <name type="common">Asian catfish</name>
    <name type="synonym">Macropteronotus magur</name>
    <dbReference type="NCBI Taxonomy" id="1594786"/>
    <lineage>
        <taxon>Eukaryota</taxon>
        <taxon>Metazoa</taxon>
        <taxon>Chordata</taxon>
        <taxon>Craniata</taxon>
        <taxon>Vertebrata</taxon>
        <taxon>Euteleostomi</taxon>
        <taxon>Actinopterygii</taxon>
        <taxon>Neopterygii</taxon>
        <taxon>Teleostei</taxon>
        <taxon>Ostariophysi</taxon>
        <taxon>Siluriformes</taxon>
        <taxon>Clariidae</taxon>
        <taxon>Clarias</taxon>
    </lineage>
</organism>
<dbReference type="GO" id="GO:0005882">
    <property type="term" value="C:intermediate filament"/>
    <property type="evidence" value="ECO:0007669"/>
    <property type="project" value="UniProtKB-KW"/>
</dbReference>
<dbReference type="OrthoDB" id="9946830at2759"/>
<dbReference type="SMART" id="SM01391">
    <property type="entry name" value="Filament"/>
    <property type="match status" value="1"/>
</dbReference>
<feature type="repeat" description="TNFR-Cys" evidence="3">
    <location>
        <begin position="728"/>
        <end position="768"/>
    </location>
</feature>
<dbReference type="SUPFAM" id="SSF57586">
    <property type="entry name" value="TNF receptor-like"/>
    <property type="match status" value="1"/>
</dbReference>
<dbReference type="Gene3D" id="1.20.5.1160">
    <property type="entry name" value="Vasodilator-stimulated phosphoprotein"/>
    <property type="match status" value="1"/>
</dbReference>
<feature type="region of interest" description="Disordered" evidence="5">
    <location>
        <begin position="848"/>
        <end position="874"/>
    </location>
</feature>
<evidence type="ECO:0000256" key="6">
    <source>
        <dbReference type="SAM" id="Phobius"/>
    </source>
</evidence>
<evidence type="ECO:0000256" key="5">
    <source>
        <dbReference type="SAM" id="MobiDB-lite"/>
    </source>
</evidence>
<comment type="caution">
    <text evidence="9">The sequence shown here is derived from an EMBL/GenBank/DDBJ whole genome shotgun (WGS) entry which is preliminary data.</text>
</comment>
<feature type="region of interest" description="Disordered" evidence="5">
    <location>
        <begin position="202"/>
        <end position="229"/>
    </location>
</feature>
<feature type="domain" description="IF rod" evidence="8">
    <location>
        <begin position="88"/>
        <end position="577"/>
    </location>
</feature>